<name>A0A066X5X6_COLSU</name>
<keyword evidence="2" id="KW-0732">Signal</keyword>
<evidence type="ECO:0000256" key="1">
    <source>
        <dbReference type="SAM" id="MobiDB-lite"/>
    </source>
</evidence>
<dbReference type="HOGENOM" id="CLU_2812232_0_0_1"/>
<keyword evidence="4" id="KW-1185">Reference proteome</keyword>
<feature type="region of interest" description="Disordered" evidence="1">
    <location>
        <begin position="33"/>
        <end position="67"/>
    </location>
</feature>
<dbReference type="AlphaFoldDB" id="A0A066X5X6"/>
<proteinExistence type="predicted"/>
<accession>A0A066X5X6</accession>
<evidence type="ECO:0000313" key="4">
    <source>
        <dbReference type="Proteomes" id="UP000027238"/>
    </source>
</evidence>
<dbReference type="Proteomes" id="UP000027238">
    <property type="component" value="Unassembled WGS sequence"/>
</dbReference>
<evidence type="ECO:0000256" key="2">
    <source>
        <dbReference type="SAM" id="SignalP"/>
    </source>
</evidence>
<protein>
    <submittedName>
        <fullName evidence="3">Uncharacterized protein</fullName>
    </submittedName>
</protein>
<reference evidence="4" key="1">
    <citation type="journal article" date="2014" name="Genome Announc.">
        <title>Draft genome sequence of Colletotrichum sublineola, a destructive pathogen of cultivated sorghum.</title>
        <authorList>
            <person name="Baroncelli R."/>
            <person name="Sanz-Martin J.M."/>
            <person name="Rech G.E."/>
            <person name="Sukno S.A."/>
            <person name="Thon M.R."/>
        </authorList>
    </citation>
    <scope>NUCLEOTIDE SEQUENCE [LARGE SCALE GENOMIC DNA]</scope>
    <source>
        <strain evidence="4">TX430BB</strain>
    </source>
</reference>
<comment type="caution">
    <text evidence="3">The sequence shown here is derived from an EMBL/GenBank/DDBJ whole genome shotgun (WGS) entry which is preliminary data.</text>
</comment>
<dbReference type="EMBL" id="JMSE01001141">
    <property type="protein sequence ID" value="KDN64347.1"/>
    <property type="molecule type" value="Genomic_DNA"/>
</dbReference>
<organism evidence="3 4">
    <name type="scientific">Colletotrichum sublineola</name>
    <name type="common">Sorghum anthracnose fungus</name>
    <dbReference type="NCBI Taxonomy" id="1173701"/>
    <lineage>
        <taxon>Eukaryota</taxon>
        <taxon>Fungi</taxon>
        <taxon>Dikarya</taxon>
        <taxon>Ascomycota</taxon>
        <taxon>Pezizomycotina</taxon>
        <taxon>Sordariomycetes</taxon>
        <taxon>Hypocreomycetidae</taxon>
        <taxon>Glomerellales</taxon>
        <taxon>Glomerellaceae</taxon>
        <taxon>Colletotrichum</taxon>
        <taxon>Colletotrichum graminicola species complex</taxon>
    </lineage>
</organism>
<evidence type="ECO:0000313" key="3">
    <source>
        <dbReference type="EMBL" id="KDN64347.1"/>
    </source>
</evidence>
<gene>
    <name evidence="3" type="ORF">CSUB01_05139</name>
</gene>
<sequence>MNQTIVNFLAWICLAAAATADAVRDVDRIPAGGAGRAASVRDSRQHPTMSVPVRMNDYDVGSTSSTI</sequence>
<feature type="signal peptide" evidence="2">
    <location>
        <begin position="1"/>
        <end position="22"/>
    </location>
</feature>
<feature type="chain" id="PRO_5001633620" evidence="2">
    <location>
        <begin position="23"/>
        <end position="67"/>
    </location>
</feature>